<comment type="caution">
    <text evidence="2">The sequence shown here is derived from an EMBL/GenBank/DDBJ whole genome shotgun (WGS) entry which is preliminary data.</text>
</comment>
<organism evidence="2 3">
    <name type="scientific">Negadavirga shengliensis</name>
    <dbReference type="NCBI Taxonomy" id="1389218"/>
    <lineage>
        <taxon>Bacteria</taxon>
        <taxon>Pseudomonadati</taxon>
        <taxon>Bacteroidota</taxon>
        <taxon>Cytophagia</taxon>
        <taxon>Cytophagales</taxon>
        <taxon>Cyclobacteriaceae</taxon>
        <taxon>Negadavirga</taxon>
    </lineage>
</organism>
<dbReference type="SUPFAM" id="SSF69572">
    <property type="entry name" value="Activating enzymes of the ubiquitin-like proteins"/>
    <property type="match status" value="1"/>
</dbReference>
<dbReference type="Gene3D" id="3.40.50.720">
    <property type="entry name" value="NAD(P)-binding Rossmann-like Domain"/>
    <property type="match status" value="1"/>
</dbReference>
<feature type="domain" description="THIF-type NAD/FAD binding fold" evidence="1">
    <location>
        <begin position="209"/>
        <end position="429"/>
    </location>
</feature>
<dbReference type="EMBL" id="JBHSJJ010000016">
    <property type="protein sequence ID" value="MFC4874169.1"/>
    <property type="molecule type" value="Genomic_DNA"/>
</dbReference>
<accession>A0ABV9T5X8</accession>
<dbReference type="RefSeq" id="WP_377067762.1">
    <property type="nucleotide sequence ID" value="NZ_JBHSJJ010000016.1"/>
</dbReference>
<keyword evidence="2" id="KW-0808">Transferase</keyword>
<reference evidence="3" key="1">
    <citation type="journal article" date="2019" name="Int. J. Syst. Evol. Microbiol.">
        <title>The Global Catalogue of Microorganisms (GCM) 10K type strain sequencing project: providing services to taxonomists for standard genome sequencing and annotation.</title>
        <authorList>
            <consortium name="The Broad Institute Genomics Platform"/>
            <consortium name="The Broad Institute Genome Sequencing Center for Infectious Disease"/>
            <person name="Wu L."/>
            <person name="Ma J."/>
        </authorList>
    </citation>
    <scope>NUCLEOTIDE SEQUENCE [LARGE SCALE GENOMIC DNA]</scope>
    <source>
        <strain evidence="3">CGMCC 4.7466</strain>
    </source>
</reference>
<keyword evidence="3" id="KW-1185">Reference proteome</keyword>
<protein>
    <submittedName>
        <fullName evidence="2">ThiF family adenylyltransferase</fullName>
    </submittedName>
</protein>
<dbReference type="GO" id="GO:0016779">
    <property type="term" value="F:nucleotidyltransferase activity"/>
    <property type="evidence" value="ECO:0007669"/>
    <property type="project" value="UniProtKB-KW"/>
</dbReference>
<dbReference type="Proteomes" id="UP001595818">
    <property type="component" value="Unassembled WGS sequence"/>
</dbReference>
<evidence type="ECO:0000259" key="1">
    <source>
        <dbReference type="Pfam" id="PF00899"/>
    </source>
</evidence>
<evidence type="ECO:0000313" key="3">
    <source>
        <dbReference type="Proteomes" id="UP001595818"/>
    </source>
</evidence>
<dbReference type="InterPro" id="IPR035985">
    <property type="entry name" value="Ubiquitin-activating_enz"/>
</dbReference>
<evidence type="ECO:0000313" key="2">
    <source>
        <dbReference type="EMBL" id="MFC4874169.1"/>
    </source>
</evidence>
<dbReference type="InterPro" id="IPR000594">
    <property type="entry name" value="ThiF_NAD_FAD-bd"/>
</dbReference>
<gene>
    <name evidence="2" type="ORF">ACFPFU_20865</name>
</gene>
<name>A0ABV9T5X8_9BACT</name>
<dbReference type="Pfam" id="PF00899">
    <property type="entry name" value="ThiF"/>
    <property type="match status" value="1"/>
</dbReference>
<keyword evidence="2" id="KW-0548">Nucleotidyltransferase</keyword>
<proteinExistence type="predicted"/>
<sequence>MEAAEWYRLRNDRTNRIDDILLDSNAKVISVIVRKYSTLSDQAMAICTANILSRWCRRVSFYISEDIPCLFNNWKGMKLHEVIMEIMNSSDPYGEFSIKSKNDIVETDLSISIGSTTKDNEFWINSEGWVAGFGFGPTQNEIGTKSDDINIIGAIYASSVINAAAFSSYIYESKPEPFDRWISLLDFETSSQHQELKNPIVNNALNIGKIWQIGAGAVGSSFDFILSLFPVSGSIEIIDFDKVEIPNTSSSLIFTAKHAKTKTSKVEACNEALRFNNNLLVQLNPDMDYSQFMREIDLEAKYPDLILCFANEKNIWSTIQHNEPPIVLHATTSNNWGVNFGRHIPFEEWCIVCRFGIKDYEHIPVCSTSSEVGKDKQEEKLGILPFLSPIAAVLVFSEVLKLSMRETLDSPMDKNFIQLSMKNVDSSSPHSFFRKPKVNCSICSEQNESSYYTGYKKSKYYL</sequence>